<gene>
    <name evidence="1" type="ORF">GCM10011289_30330</name>
</gene>
<comment type="caution">
    <text evidence="1">The sequence shown here is derived from an EMBL/GenBank/DDBJ whole genome shotgun (WGS) entry which is preliminary data.</text>
</comment>
<name>A0A918P576_9NEIS</name>
<proteinExistence type="predicted"/>
<evidence type="ECO:0000313" key="2">
    <source>
        <dbReference type="Proteomes" id="UP000645257"/>
    </source>
</evidence>
<accession>A0A918P576</accession>
<reference evidence="1" key="1">
    <citation type="journal article" date="2014" name="Int. J. Syst. Evol. Microbiol.">
        <title>Complete genome sequence of Corynebacterium casei LMG S-19264T (=DSM 44701T), isolated from a smear-ripened cheese.</title>
        <authorList>
            <consortium name="US DOE Joint Genome Institute (JGI-PGF)"/>
            <person name="Walter F."/>
            <person name="Albersmeier A."/>
            <person name="Kalinowski J."/>
            <person name="Ruckert C."/>
        </authorList>
    </citation>
    <scope>NUCLEOTIDE SEQUENCE</scope>
    <source>
        <strain evidence="1">KCTC 32182</strain>
    </source>
</reference>
<dbReference type="AlphaFoldDB" id="A0A918P576"/>
<dbReference type="InterPro" id="IPR029057">
    <property type="entry name" value="PRTase-like"/>
</dbReference>
<evidence type="ECO:0000313" key="1">
    <source>
        <dbReference type="EMBL" id="GGY24643.1"/>
    </source>
</evidence>
<dbReference type="EMBL" id="BMYX01000020">
    <property type="protein sequence ID" value="GGY24643.1"/>
    <property type="molecule type" value="Genomic_DNA"/>
</dbReference>
<reference evidence="1" key="2">
    <citation type="submission" date="2020-09" db="EMBL/GenBank/DDBJ databases">
        <authorList>
            <person name="Sun Q."/>
            <person name="Kim S."/>
        </authorList>
    </citation>
    <scope>NUCLEOTIDE SEQUENCE</scope>
    <source>
        <strain evidence="1">KCTC 32182</strain>
    </source>
</reference>
<organism evidence="1 2">
    <name type="scientific">Paludibacterium paludis</name>
    <dbReference type="NCBI Taxonomy" id="1225769"/>
    <lineage>
        <taxon>Bacteria</taxon>
        <taxon>Pseudomonadati</taxon>
        <taxon>Pseudomonadota</taxon>
        <taxon>Betaproteobacteria</taxon>
        <taxon>Neisseriales</taxon>
        <taxon>Chromobacteriaceae</taxon>
        <taxon>Paludibacterium</taxon>
    </lineage>
</organism>
<sequence>MPPAMHNSVTMSARAQGDGDGVRIVPAALVAALADASGSGDDYLAACALLQVWSDLQLLAEGSGQPDPVRRRARAATARAAQAAFDAACGRPLAPARSARAGIVLRGRLDAWQDMLERALMVPMPECCGYDLGDTAVCLDDAVRFARGLPRGRRVVVVGIRGGGAFLAPRWAAGLARASGRAPPWVTLRPLGAASLRGGYHPFELDAVRRLCVAQPDTPDIVIVDDQPDTGGTVDLLAQALKPWADRIWAASIGKVSLWHGPGRWTRVQERAVLAPRPRPALWQLLREEDRPAFLSVLCEALPQAADGAAGVSIRCPSLERRYGRETAWLPWNDPALSHHRRRLINPRKTPLLVTGDDGRPLLHLRFIGEGAFGAAEFRRVQALAAAQGEAWFLDGYRIAAHQPGLRPLSGILAEADAVSRRTWLARCAALLRDSRDRPLARVGECAGDLRVGERAGAVLASLRARIGGVLPPPPSWLPALRLPVFAGSREPVRGALTHAFGDWHWQARPDGTLRRFHLEANWGGVSWPELDAASFLLAHRLGPEALEAMIAGGALEASRRDSIALSMPVAAWLWLDGCRRDLRQISPDGAALWREDLSSLWSVLSQYTDLIFSSPALKGSAHE</sequence>
<dbReference type="SUPFAM" id="SSF53271">
    <property type="entry name" value="PRTase-like"/>
    <property type="match status" value="1"/>
</dbReference>
<keyword evidence="2" id="KW-1185">Reference proteome</keyword>
<protein>
    <submittedName>
        <fullName evidence="1">Uncharacterized protein</fullName>
    </submittedName>
</protein>
<dbReference type="Proteomes" id="UP000645257">
    <property type="component" value="Unassembled WGS sequence"/>
</dbReference>